<dbReference type="Proteomes" id="UP001249851">
    <property type="component" value="Unassembled WGS sequence"/>
</dbReference>
<proteinExistence type="predicted"/>
<feature type="region of interest" description="Disordered" evidence="1">
    <location>
        <begin position="1"/>
        <end position="85"/>
    </location>
</feature>
<reference evidence="2" key="2">
    <citation type="journal article" date="2023" name="Science">
        <title>Genomic signatures of disease resistance in endangered staghorn corals.</title>
        <authorList>
            <person name="Vollmer S.V."/>
            <person name="Selwyn J.D."/>
            <person name="Despard B.A."/>
            <person name="Roesel C.L."/>
        </authorList>
    </citation>
    <scope>NUCLEOTIDE SEQUENCE</scope>
    <source>
        <strain evidence="2">K2</strain>
    </source>
</reference>
<dbReference type="EMBL" id="JARQWQ010000117">
    <property type="protein sequence ID" value="KAK2549957.1"/>
    <property type="molecule type" value="Genomic_DNA"/>
</dbReference>
<protein>
    <submittedName>
        <fullName evidence="2">Uncharacterized protein</fullName>
    </submittedName>
</protein>
<feature type="compositionally biased region" description="Basic and acidic residues" evidence="1">
    <location>
        <begin position="40"/>
        <end position="57"/>
    </location>
</feature>
<accession>A0AAD9PVP3</accession>
<evidence type="ECO:0000313" key="2">
    <source>
        <dbReference type="EMBL" id="KAK2549957.1"/>
    </source>
</evidence>
<gene>
    <name evidence="2" type="ORF">P5673_029405</name>
</gene>
<reference evidence="2" key="1">
    <citation type="journal article" date="2023" name="G3 (Bethesda)">
        <title>Whole genome assembly and annotation of the endangered Caribbean coral Acropora cervicornis.</title>
        <authorList>
            <person name="Selwyn J.D."/>
            <person name="Vollmer S.V."/>
        </authorList>
    </citation>
    <scope>NUCLEOTIDE SEQUENCE</scope>
    <source>
        <strain evidence="2">K2</strain>
    </source>
</reference>
<evidence type="ECO:0000256" key="1">
    <source>
        <dbReference type="SAM" id="MobiDB-lite"/>
    </source>
</evidence>
<keyword evidence="3" id="KW-1185">Reference proteome</keyword>
<dbReference type="AlphaFoldDB" id="A0AAD9PVP3"/>
<organism evidence="2 3">
    <name type="scientific">Acropora cervicornis</name>
    <name type="common">Staghorn coral</name>
    <dbReference type="NCBI Taxonomy" id="6130"/>
    <lineage>
        <taxon>Eukaryota</taxon>
        <taxon>Metazoa</taxon>
        <taxon>Cnidaria</taxon>
        <taxon>Anthozoa</taxon>
        <taxon>Hexacorallia</taxon>
        <taxon>Scleractinia</taxon>
        <taxon>Astrocoeniina</taxon>
        <taxon>Acroporidae</taxon>
        <taxon>Acropora</taxon>
    </lineage>
</organism>
<evidence type="ECO:0000313" key="3">
    <source>
        <dbReference type="Proteomes" id="UP001249851"/>
    </source>
</evidence>
<sequence length="85" mass="9515">SSKSDTSKHPSHSQSLSELPNIRRPSISGPFCPRKTWIMDTDKKPEEVQGEDKKEMGSKALKLARSRLKTYPSEETLVATNDKAD</sequence>
<feature type="non-terminal residue" evidence="2">
    <location>
        <position position="1"/>
    </location>
</feature>
<name>A0AAD9PVP3_ACRCE</name>
<comment type="caution">
    <text evidence="2">The sequence shown here is derived from an EMBL/GenBank/DDBJ whole genome shotgun (WGS) entry which is preliminary data.</text>
</comment>